<dbReference type="STRING" id="1016849.A0A0D1ZF05"/>
<dbReference type="AlphaFoldDB" id="A0A0D1ZF05"/>
<reference evidence="1 2" key="1">
    <citation type="submission" date="2015-01" db="EMBL/GenBank/DDBJ databases">
        <title>The Genome Sequence of Exophiala sideris CBS121828.</title>
        <authorList>
            <consortium name="The Broad Institute Genomics Platform"/>
            <person name="Cuomo C."/>
            <person name="de Hoog S."/>
            <person name="Gorbushina A."/>
            <person name="Stielow B."/>
            <person name="Teixiera M."/>
            <person name="Abouelleil A."/>
            <person name="Chapman S.B."/>
            <person name="Priest M."/>
            <person name="Young S.K."/>
            <person name="Wortman J."/>
            <person name="Nusbaum C."/>
            <person name="Birren B."/>
        </authorList>
    </citation>
    <scope>NUCLEOTIDE SEQUENCE [LARGE SCALE GENOMIC DNA]</scope>
    <source>
        <strain evidence="1 2">CBS 121828</strain>
    </source>
</reference>
<evidence type="ECO:0000313" key="1">
    <source>
        <dbReference type="EMBL" id="KIV85353.1"/>
    </source>
</evidence>
<sequence length="124" mass="13914">MFRKEKYSARESRNLDPRFPTASYALSMIMLSLYSRVLAYQAALNHFDNRPIVSVEAGHCHKASSQHYVKLGGELISIRGYANLNDAIDYGRYILPQVRADLPDLEKKSEHVANGSNGSSVVVR</sequence>
<accession>A0A0D1ZF05</accession>
<proteinExistence type="predicted"/>
<dbReference type="Proteomes" id="UP000053599">
    <property type="component" value="Unassembled WGS sequence"/>
</dbReference>
<evidence type="ECO:0000313" key="2">
    <source>
        <dbReference type="Proteomes" id="UP000053599"/>
    </source>
</evidence>
<gene>
    <name evidence="1" type="ORF">PV11_01054</name>
</gene>
<dbReference type="EMBL" id="KN846951">
    <property type="protein sequence ID" value="KIV85353.1"/>
    <property type="molecule type" value="Genomic_DNA"/>
</dbReference>
<dbReference type="HOGENOM" id="CLU_2003940_0_0_1"/>
<organism evidence="1 2">
    <name type="scientific">Exophiala sideris</name>
    <dbReference type="NCBI Taxonomy" id="1016849"/>
    <lineage>
        <taxon>Eukaryota</taxon>
        <taxon>Fungi</taxon>
        <taxon>Dikarya</taxon>
        <taxon>Ascomycota</taxon>
        <taxon>Pezizomycotina</taxon>
        <taxon>Eurotiomycetes</taxon>
        <taxon>Chaetothyriomycetidae</taxon>
        <taxon>Chaetothyriales</taxon>
        <taxon>Herpotrichiellaceae</taxon>
        <taxon>Exophiala</taxon>
    </lineage>
</organism>
<name>A0A0D1ZF05_9EURO</name>
<protein>
    <submittedName>
        <fullName evidence="1">Uncharacterized protein</fullName>
    </submittedName>
</protein>
<dbReference type="OrthoDB" id="2558704at2759"/>